<comment type="caution">
    <text evidence="1">The sequence shown here is derived from an EMBL/GenBank/DDBJ whole genome shotgun (WGS) entry which is preliminary data.</text>
</comment>
<proteinExistence type="predicted"/>
<protein>
    <submittedName>
        <fullName evidence="1">Uncharacterized protein</fullName>
    </submittedName>
</protein>
<dbReference type="RefSeq" id="WP_357788262.1">
    <property type="nucleotide sequence ID" value="NZ_JBFAKC010000016.1"/>
</dbReference>
<dbReference type="EMBL" id="JBFAKC010000016">
    <property type="protein sequence ID" value="MEV0711669.1"/>
    <property type="molecule type" value="Genomic_DNA"/>
</dbReference>
<sequence length="111" mass="12737">MRWIRDHYPDEHIWLFIELDAQGWPNRQVNLDGLDGLPSTAAALDEVMYARDHGGIAAVQAYERKYGVVAEGSSADWEFEEASIADISADEFERVWTAARYVLEHRQRRTG</sequence>
<organism evidence="1 2">
    <name type="scientific">Nocardia aurea</name>
    <dbReference type="NCBI Taxonomy" id="2144174"/>
    <lineage>
        <taxon>Bacteria</taxon>
        <taxon>Bacillati</taxon>
        <taxon>Actinomycetota</taxon>
        <taxon>Actinomycetes</taxon>
        <taxon>Mycobacteriales</taxon>
        <taxon>Nocardiaceae</taxon>
        <taxon>Nocardia</taxon>
    </lineage>
</organism>
<reference evidence="1 2" key="1">
    <citation type="submission" date="2024-06" db="EMBL/GenBank/DDBJ databases">
        <title>The Natural Products Discovery Center: Release of the First 8490 Sequenced Strains for Exploring Actinobacteria Biosynthetic Diversity.</title>
        <authorList>
            <person name="Kalkreuter E."/>
            <person name="Kautsar S.A."/>
            <person name="Yang D."/>
            <person name="Bader C.D."/>
            <person name="Teijaro C.N."/>
            <person name="Fluegel L."/>
            <person name="Davis C.M."/>
            <person name="Simpson J.R."/>
            <person name="Lauterbach L."/>
            <person name="Steele A.D."/>
            <person name="Gui C."/>
            <person name="Meng S."/>
            <person name="Li G."/>
            <person name="Viehrig K."/>
            <person name="Ye F."/>
            <person name="Su P."/>
            <person name="Kiefer A.F."/>
            <person name="Nichols A."/>
            <person name="Cepeda A.J."/>
            <person name="Yan W."/>
            <person name="Fan B."/>
            <person name="Jiang Y."/>
            <person name="Adhikari A."/>
            <person name="Zheng C.-J."/>
            <person name="Schuster L."/>
            <person name="Cowan T.M."/>
            <person name="Smanski M.J."/>
            <person name="Chevrette M.G."/>
            <person name="De Carvalho L.P.S."/>
            <person name="Shen B."/>
        </authorList>
    </citation>
    <scope>NUCLEOTIDE SEQUENCE [LARGE SCALE GENOMIC DNA]</scope>
    <source>
        <strain evidence="1 2">NPDC050403</strain>
    </source>
</reference>
<accession>A0ABV3G1W2</accession>
<evidence type="ECO:0000313" key="1">
    <source>
        <dbReference type="EMBL" id="MEV0711669.1"/>
    </source>
</evidence>
<keyword evidence="2" id="KW-1185">Reference proteome</keyword>
<evidence type="ECO:0000313" key="2">
    <source>
        <dbReference type="Proteomes" id="UP001551695"/>
    </source>
</evidence>
<gene>
    <name evidence="1" type="ORF">AB0I48_29340</name>
</gene>
<dbReference type="Proteomes" id="UP001551695">
    <property type="component" value="Unassembled WGS sequence"/>
</dbReference>
<name>A0ABV3G1W2_9NOCA</name>